<dbReference type="InterPro" id="IPR050491">
    <property type="entry name" value="AmpC-like"/>
</dbReference>
<organism evidence="2">
    <name type="scientific">marine metagenome</name>
    <dbReference type="NCBI Taxonomy" id="408172"/>
    <lineage>
        <taxon>unclassified sequences</taxon>
        <taxon>metagenomes</taxon>
        <taxon>ecological metagenomes</taxon>
    </lineage>
</organism>
<dbReference type="Gene3D" id="3.40.710.10">
    <property type="entry name" value="DD-peptidase/beta-lactamase superfamily"/>
    <property type="match status" value="1"/>
</dbReference>
<gene>
    <name evidence="2" type="ORF">METZ01_LOCUS309057</name>
</gene>
<dbReference type="SUPFAM" id="SSF56601">
    <property type="entry name" value="beta-lactamase/transpeptidase-like"/>
    <property type="match status" value="1"/>
</dbReference>
<protein>
    <recommendedName>
        <fullName evidence="1">Beta-lactamase-related domain-containing protein</fullName>
    </recommendedName>
</protein>
<dbReference type="PANTHER" id="PTHR46825">
    <property type="entry name" value="D-ALANYL-D-ALANINE-CARBOXYPEPTIDASE/ENDOPEPTIDASE AMPH"/>
    <property type="match status" value="1"/>
</dbReference>
<dbReference type="PANTHER" id="PTHR46825:SF9">
    <property type="entry name" value="BETA-LACTAMASE-RELATED DOMAIN-CONTAINING PROTEIN"/>
    <property type="match status" value="1"/>
</dbReference>
<accession>A0A382N4X8</accession>
<dbReference type="AlphaFoldDB" id="A0A382N4X8"/>
<dbReference type="Pfam" id="PF00144">
    <property type="entry name" value="Beta-lactamase"/>
    <property type="match status" value="1"/>
</dbReference>
<evidence type="ECO:0000313" key="2">
    <source>
        <dbReference type="EMBL" id="SVC56203.1"/>
    </source>
</evidence>
<feature type="non-terminal residue" evidence="2">
    <location>
        <position position="293"/>
    </location>
</feature>
<evidence type="ECO:0000259" key="1">
    <source>
        <dbReference type="Pfam" id="PF00144"/>
    </source>
</evidence>
<reference evidence="2" key="1">
    <citation type="submission" date="2018-05" db="EMBL/GenBank/DDBJ databases">
        <authorList>
            <person name="Lanie J.A."/>
            <person name="Ng W.-L."/>
            <person name="Kazmierczak K.M."/>
            <person name="Andrzejewski T.M."/>
            <person name="Davidsen T.M."/>
            <person name="Wayne K.J."/>
            <person name="Tettelin H."/>
            <person name="Glass J.I."/>
            <person name="Rusch D."/>
            <person name="Podicherti R."/>
            <person name="Tsui H.-C.T."/>
            <person name="Winkler M.E."/>
        </authorList>
    </citation>
    <scope>NUCLEOTIDE SEQUENCE</scope>
</reference>
<dbReference type="EMBL" id="UINC01098018">
    <property type="protein sequence ID" value="SVC56203.1"/>
    <property type="molecule type" value="Genomic_DNA"/>
</dbReference>
<sequence length="293" mass="32572">MFVAWPSTKAADDKPKERESVISTGRQFAELKPFDELMEAFVRDNEIPGASLAVAKDGRLVYARGFGYADVEQQQPAQPNSLFRIASISKSFTATATLQLVEQGKLSLNTPVFDLLPHKPHLAKGDSADPRLGQVTIAHLLRHQGGWDRKETIDPLFHAIEIASVLGKPPPATQDDVIRFMMGWQLDFDPGERYVYSNLGYCLLGRVIEQITDRRYGDYMVNEFLKPLGIKSMRLGKTLLRDRAENEVKYYPKGDLLGIAVTGDVIGAKVSWPYGAWSIESFDSLGGWIASAP</sequence>
<name>A0A382N4X8_9ZZZZ</name>
<proteinExistence type="predicted"/>
<feature type="domain" description="Beta-lactamase-related" evidence="1">
    <location>
        <begin position="34"/>
        <end position="250"/>
    </location>
</feature>
<dbReference type="InterPro" id="IPR012338">
    <property type="entry name" value="Beta-lactam/transpept-like"/>
</dbReference>
<dbReference type="InterPro" id="IPR001466">
    <property type="entry name" value="Beta-lactam-related"/>
</dbReference>